<keyword evidence="3" id="KW-1185">Reference proteome</keyword>
<sequence>MKVTKKHADYVLKAVAALGGVLMAIGTLLLVTNPVVGGALLVIGLVIWGAGLLGQLFTRYDGIAKVVVFPVKFLKSIGRGVVNFQQRMTMGVGKCGFQFRKKPDRISPTRGRKICRPRERVKGLVHWII</sequence>
<evidence type="ECO:0000313" key="2">
    <source>
        <dbReference type="EMBL" id="MDR6227052.1"/>
    </source>
</evidence>
<gene>
    <name evidence="2" type="ORF">JOE21_003064</name>
</gene>
<keyword evidence="1" id="KW-1133">Transmembrane helix</keyword>
<feature type="transmembrane region" description="Helical" evidence="1">
    <location>
        <begin position="12"/>
        <end position="31"/>
    </location>
</feature>
<protein>
    <submittedName>
        <fullName evidence="2">Uncharacterized protein</fullName>
    </submittedName>
</protein>
<dbReference type="EMBL" id="JAVDQG010000007">
    <property type="protein sequence ID" value="MDR6227052.1"/>
    <property type="molecule type" value="Genomic_DNA"/>
</dbReference>
<evidence type="ECO:0000256" key="1">
    <source>
        <dbReference type="SAM" id="Phobius"/>
    </source>
</evidence>
<keyword evidence="1" id="KW-0472">Membrane</keyword>
<feature type="transmembrane region" description="Helical" evidence="1">
    <location>
        <begin position="37"/>
        <end position="57"/>
    </location>
</feature>
<evidence type="ECO:0000313" key="3">
    <source>
        <dbReference type="Proteomes" id="UP001185012"/>
    </source>
</evidence>
<organism evidence="2 3">
    <name type="scientific">Desmospora profundinema</name>
    <dbReference type="NCBI Taxonomy" id="1571184"/>
    <lineage>
        <taxon>Bacteria</taxon>
        <taxon>Bacillati</taxon>
        <taxon>Bacillota</taxon>
        <taxon>Bacilli</taxon>
        <taxon>Bacillales</taxon>
        <taxon>Thermoactinomycetaceae</taxon>
        <taxon>Desmospora</taxon>
    </lineage>
</organism>
<name>A0ABU1IQH9_9BACL</name>
<accession>A0ABU1IQH9</accession>
<proteinExistence type="predicted"/>
<dbReference type="Proteomes" id="UP001185012">
    <property type="component" value="Unassembled WGS sequence"/>
</dbReference>
<reference evidence="2 3" key="1">
    <citation type="submission" date="2023-07" db="EMBL/GenBank/DDBJ databases">
        <title>Genomic Encyclopedia of Type Strains, Phase IV (KMG-IV): sequencing the most valuable type-strain genomes for metagenomic binning, comparative biology and taxonomic classification.</title>
        <authorList>
            <person name="Goeker M."/>
        </authorList>
    </citation>
    <scope>NUCLEOTIDE SEQUENCE [LARGE SCALE GENOMIC DNA]</scope>
    <source>
        <strain evidence="2 3">DSM 45903</strain>
    </source>
</reference>
<dbReference type="RefSeq" id="WP_309867798.1">
    <property type="nucleotide sequence ID" value="NZ_JAVDQG010000007.1"/>
</dbReference>
<comment type="caution">
    <text evidence="2">The sequence shown here is derived from an EMBL/GenBank/DDBJ whole genome shotgun (WGS) entry which is preliminary data.</text>
</comment>
<keyword evidence="1" id="KW-0812">Transmembrane</keyword>